<comment type="caution">
    <text evidence="7">The sequence shown here is derived from an EMBL/GenBank/DDBJ whole genome shotgun (WGS) entry which is preliminary data.</text>
</comment>
<evidence type="ECO:0000256" key="2">
    <source>
        <dbReference type="ARBA" id="ARBA00011738"/>
    </source>
</evidence>
<name>A0A1F4UL54_UNCKA</name>
<evidence type="ECO:0000256" key="5">
    <source>
        <dbReference type="ARBA" id="ARBA00039938"/>
    </source>
</evidence>
<evidence type="ECO:0000256" key="4">
    <source>
        <dbReference type="ARBA" id="ARBA00022723"/>
    </source>
</evidence>
<dbReference type="InterPro" id="IPR003735">
    <property type="entry name" value="Metal_Tscrpt_repr"/>
</dbReference>
<dbReference type="GO" id="GO:0046872">
    <property type="term" value="F:metal ion binding"/>
    <property type="evidence" value="ECO:0007669"/>
    <property type="project" value="UniProtKB-KW"/>
</dbReference>
<gene>
    <name evidence="7" type="ORF">A2V49_01865</name>
</gene>
<comment type="subcellular location">
    <subcellularLocation>
        <location evidence="1">Cytoplasm</location>
    </subcellularLocation>
</comment>
<dbReference type="PANTHER" id="PTHR33677">
    <property type="entry name" value="TRANSCRIPTIONAL REPRESSOR FRMR-RELATED"/>
    <property type="match status" value="1"/>
</dbReference>
<dbReference type="GO" id="GO:0005737">
    <property type="term" value="C:cytoplasm"/>
    <property type="evidence" value="ECO:0007669"/>
    <property type="project" value="UniProtKB-SubCell"/>
</dbReference>
<proteinExistence type="predicted"/>
<dbReference type="PANTHER" id="PTHR33677:SF4">
    <property type="entry name" value="COPPER-SENSING TRANSCRIPTIONAL REPRESSOR CSOR"/>
    <property type="match status" value="1"/>
</dbReference>
<dbReference type="EMBL" id="MEUV01000029">
    <property type="protein sequence ID" value="OGC45530.1"/>
    <property type="molecule type" value="Genomic_DNA"/>
</dbReference>
<evidence type="ECO:0000313" key="7">
    <source>
        <dbReference type="EMBL" id="OGC45530.1"/>
    </source>
</evidence>
<comment type="subunit">
    <text evidence="2">Homodimer.</text>
</comment>
<dbReference type="Gene3D" id="1.20.58.1000">
    <property type="entry name" value="Metal-sensitive repressor, helix protomer"/>
    <property type="match status" value="1"/>
</dbReference>
<accession>A0A1F4UL54</accession>
<evidence type="ECO:0000313" key="8">
    <source>
        <dbReference type="Proteomes" id="UP000178615"/>
    </source>
</evidence>
<keyword evidence="4" id="KW-0479">Metal-binding</keyword>
<dbReference type="GO" id="GO:0045892">
    <property type="term" value="P:negative regulation of DNA-templated transcription"/>
    <property type="evidence" value="ECO:0007669"/>
    <property type="project" value="UniProtKB-ARBA"/>
</dbReference>
<evidence type="ECO:0000256" key="3">
    <source>
        <dbReference type="ARBA" id="ARBA00022490"/>
    </source>
</evidence>
<evidence type="ECO:0000256" key="1">
    <source>
        <dbReference type="ARBA" id="ARBA00004496"/>
    </source>
</evidence>
<keyword evidence="3" id="KW-0963">Cytoplasm</keyword>
<dbReference type="GO" id="GO:0003677">
    <property type="term" value="F:DNA binding"/>
    <property type="evidence" value="ECO:0007669"/>
    <property type="project" value="InterPro"/>
</dbReference>
<protein>
    <recommendedName>
        <fullName evidence="5">Copper-sensing transcriptional repressor CsoR</fullName>
    </recommendedName>
    <alternativeName>
        <fullName evidence="6">Copper-sensitive operon repressor</fullName>
    </alternativeName>
</protein>
<sequence>MNKIDEPKKQASIALKKAQTHINKILKMVDNDDYCIDVMTQISAANGLLRSASEKILKNHMRTCFKTGMEKQSEQKKEKLIKEVLDVLSLNNKK</sequence>
<organism evidence="7 8">
    <name type="scientific">candidate division WWE3 bacterium RBG_19FT_COMBO_34_6</name>
    <dbReference type="NCBI Taxonomy" id="1802612"/>
    <lineage>
        <taxon>Bacteria</taxon>
        <taxon>Katanobacteria</taxon>
    </lineage>
</organism>
<dbReference type="AlphaFoldDB" id="A0A1F4UL54"/>
<evidence type="ECO:0000256" key="6">
    <source>
        <dbReference type="ARBA" id="ARBA00041544"/>
    </source>
</evidence>
<dbReference type="InterPro" id="IPR038390">
    <property type="entry name" value="Metal_Tscrpt_repr_sf"/>
</dbReference>
<dbReference type="Pfam" id="PF02583">
    <property type="entry name" value="Trns_repr_metal"/>
    <property type="match status" value="1"/>
</dbReference>
<dbReference type="Proteomes" id="UP000178615">
    <property type="component" value="Unassembled WGS sequence"/>
</dbReference>
<reference evidence="7 8" key="1">
    <citation type="journal article" date="2016" name="Nat. Commun.">
        <title>Thousands of microbial genomes shed light on interconnected biogeochemical processes in an aquifer system.</title>
        <authorList>
            <person name="Anantharaman K."/>
            <person name="Brown C.T."/>
            <person name="Hug L.A."/>
            <person name="Sharon I."/>
            <person name="Castelle C.J."/>
            <person name="Probst A.J."/>
            <person name="Thomas B.C."/>
            <person name="Singh A."/>
            <person name="Wilkins M.J."/>
            <person name="Karaoz U."/>
            <person name="Brodie E.L."/>
            <person name="Williams K.H."/>
            <person name="Hubbard S.S."/>
            <person name="Banfield J.F."/>
        </authorList>
    </citation>
    <scope>NUCLEOTIDE SEQUENCE [LARGE SCALE GENOMIC DNA]</scope>
</reference>